<keyword evidence="11 13" id="KW-0961">Cell wall biogenesis/degradation</keyword>
<accession>A0A1W7D6D4</accession>
<evidence type="ECO:0000256" key="5">
    <source>
        <dbReference type="ARBA" id="ARBA00022960"/>
    </source>
</evidence>
<feature type="domain" description="L,D-TPase catalytic" evidence="14">
    <location>
        <begin position="225"/>
        <end position="356"/>
    </location>
</feature>
<dbReference type="PANTHER" id="PTHR30582">
    <property type="entry name" value="L,D-TRANSPEPTIDASE"/>
    <property type="match status" value="1"/>
</dbReference>
<keyword evidence="5 13" id="KW-0133">Cell shape</keyword>
<evidence type="ECO:0000313" key="15">
    <source>
        <dbReference type="EMBL" id="ARQ72170.1"/>
    </source>
</evidence>
<dbReference type="Gene3D" id="2.60.40.3710">
    <property type="match status" value="1"/>
</dbReference>
<evidence type="ECO:0000256" key="1">
    <source>
        <dbReference type="ARBA" id="ARBA00004752"/>
    </source>
</evidence>
<evidence type="ECO:0000256" key="13">
    <source>
        <dbReference type="PROSITE-ProRule" id="PRU01373"/>
    </source>
</evidence>
<gene>
    <name evidence="15" type="ORF">CAG99_05400</name>
</gene>
<dbReference type="UniPathway" id="UPA00219"/>
<dbReference type="CDD" id="cd16913">
    <property type="entry name" value="YkuD_like"/>
    <property type="match status" value="1"/>
</dbReference>
<dbReference type="CDD" id="cd13432">
    <property type="entry name" value="LDT_IgD_like_2"/>
    <property type="match status" value="1"/>
</dbReference>
<dbReference type="PANTHER" id="PTHR30582:SF2">
    <property type="entry name" value="L,D-TRANSPEPTIDASE YCIB-RELATED"/>
    <property type="match status" value="1"/>
</dbReference>
<keyword evidence="3" id="KW-0808">Transferase</keyword>
<keyword evidence="7" id="KW-0472">Membrane</keyword>
<keyword evidence="4" id="KW-0732">Signal</keyword>
<dbReference type="Gene3D" id="2.60.40.3780">
    <property type="match status" value="1"/>
</dbReference>
<dbReference type="GO" id="GO:0018104">
    <property type="term" value="P:peptidoglycan-protein cross-linking"/>
    <property type="evidence" value="ECO:0007669"/>
    <property type="project" value="TreeGrafter"/>
</dbReference>
<keyword evidence="9" id="KW-0449">Lipoprotein</keyword>
<feature type="active site" description="Proton donor/acceptor" evidence="13">
    <location>
        <position position="305"/>
    </location>
</feature>
<dbReference type="GO" id="GO:0071972">
    <property type="term" value="F:peptidoglycan L,D-transpeptidase activity"/>
    <property type="evidence" value="ECO:0007669"/>
    <property type="project" value="TreeGrafter"/>
</dbReference>
<dbReference type="AlphaFoldDB" id="A0A1W7D6D4"/>
<dbReference type="OrthoDB" id="5242354at2"/>
<organism evidence="15 16">
    <name type="scientific">Streptomyces marincola</name>
    <dbReference type="NCBI Taxonomy" id="2878388"/>
    <lineage>
        <taxon>Bacteria</taxon>
        <taxon>Bacillati</taxon>
        <taxon>Actinomycetota</taxon>
        <taxon>Actinomycetes</taxon>
        <taxon>Kitasatosporales</taxon>
        <taxon>Streptomycetaceae</taxon>
        <taxon>Streptomyces</taxon>
    </lineage>
</organism>
<keyword evidence="2" id="KW-1003">Cell membrane</keyword>
<dbReference type="KEGG" id="smao:CAG99_05400"/>
<dbReference type="InterPro" id="IPR038063">
    <property type="entry name" value="Transpep_catalytic_dom"/>
</dbReference>
<evidence type="ECO:0000256" key="11">
    <source>
        <dbReference type="ARBA" id="ARBA00023316"/>
    </source>
</evidence>
<dbReference type="GO" id="GO:0071555">
    <property type="term" value="P:cell wall organization"/>
    <property type="evidence" value="ECO:0007669"/>
    <property type="project" value="UniProtKB-UniRule"/>
</dbReference>
<keyword evidence="8" id="KW-0564">Palmitate</keyword>
<proteinExistence type="predicted"/>
<evidence type="ECO:0000256" key="3">
    <source>
        <dbReference type="ARBA" id="ARBA00022679"/>
    </source>
</evidence>
<feature type="active site" description="Nucleophile" evidence="13">
    <location>
        <position position="324"/>
    </location>
</feature>
<evidence type="ECO:0000256" key="2">
    <source>
        <dbReference type="ARBA" id="ARBA00022475"/>
    </source>
</evidence>
<name>A0A1W7D6D4_9ACTN</name>
<reference evidence="15 16" key="1">
    <citation type="submission" date="2017-05" db="EMBL/GenBank/DDBJ databases">
        <title>Complete genome sequence of Streptomyces sp. SCSIO 03032 revealed the diverse biosynthetic pathways for its bioactive secondary metabolites.</title>
        <authorList>
            <person name="Ma L."/>
            <person name="Zhu Y."/>
            <person name="Zhang W."/>
            <person name="Zhang G."/>
            <person name="Tian X."/>
            <person name="Zhang S."/>
            <person name="Zhang C."/>
        </authorList>
    </citation>
    <scope>NUCLEOTIDE SEQUENCE [LARGE SCALE GENOMIC DNA]</scope>
    <source>
        <strain evidence="15 16">SCSIO 03032</strain>
    </source>
</reference>
<dbReference type="GO" id="GO:0016746">
    <property type="term" value="F:acyltransferase activity"/>
    <property type="evidence" value="ECO:0007669"/>
    <property type="project" value="UniProtKB-KW"/>
</dbReference>
<evidence type="ECO:0000259" key="14">
    <source>
        <dbReference type="PROSITE" id="PS52029"/>
    </source>
</evidence>
<dbReference type="SUPFAM" id="SSF141523">
    <property type="entry name" value="L,D-transpeptidase catalytic domain-like"/>
    <property type="match status" value="1"/>
</dbReference>
<evidence type="ECO:0000256" key="12">
    <source>
        <dbReference type="ARBA" id="ARBA00060592"/>
    </source>
</evidence>
<dbReference type="Proteomes" id="UP000194218">
    <property type="component" value="Chromosome"/>
</dbReference>
<evidence type="ECO:0000313" key="16">
    <source>
        <dbReference type="Proteomes" id="UP000194218"/>
    </source>
</evidence>
<dbReference type="InterPro" id="IPR041280">
    <property type="entry name" value="Big_10"/>
</dbReference>
<sequence length="383" mass="40338">MLLLVLTACSGRSEADERGGEEGQPAGNAAVEITIAPGDGATDVATSGALEVTAAHGTLTEVTVAGPEGESVPGELSEDGTVWRPGEHLANDAEYTVTAVGQNGEGQEEERSASFTTVPADATFTSNWNIADGATVGVGMVLSMTFDTPIEDMAAVRDAVHISTEPAVEVKGHWFGNQRLDFRPEDYWPAGTEVTVGFRVRGVEGAPGVYGTLHQDMSFTVGRSQVTTVDADAKTMEVVRDGETLRTIPVTTGAASTPTWNGKMVITEKYEETRMDGATVGFGGEYDIPDVPHAMRLSTSGTFIHGNYWASAGTFGSENVSHGCVGLQDTQGANDPSTPGSWFFENSLIGDVVEVVNSNDDVIAPDNGINGWNMPWEEWGAGQ</sequence>
<dbReference type="FunFam" id="2.40.440.10:FF:000005">
    <property type="entry name" value="L,D-transpeptidase 2"/>
    <property type="match status" value="1"/>
</dbReference>
<dbReference type="GO" id="GO:0008360">
    <property type="term" value="P:regulation of cell shape"/>
    <property type="evidence" value="ECO:0007669"/>
    <property type="project" value="UniProtKB-UniRule"/>
</dbReference>
<dbReference type="Pfam" id="PF17964">
    <property type="entry name" value="Big_10"/>
    <property type="match status" value="1"/>
</dbReference>
<evidence type="ECO:0000256" key="4">
    <source>
        <dbReference type="ARBA" id="ARBA00022729"/>
    </source>
</evidence>
<evidence type="ECO:0000256" key="9">
    <source>
        <dbReference type="ARBA" id="ARBA00023288"/>
    </source>
</evidence>
<protein>
    <recommendedName>
        <fullName evidence="14">L,D-TPase catalytic domain-containing protein</fullName>
    </recommendedName>
</protein>
<evidence type="ECO:0000256" key="10">
    <source>
        <dbReference type="ARBA" id="ARBA00023315"/>
    </source>
</evidence>
<keyword evidence="6 13" id="KW-0573">Peptidoglycan synthesis</keyword>
<comment type="pathway">
    <text evidence="1 13">Cell wall biogenesis; peptidoglycan biosynthesis.</text>
</comment>
<evidence type="ECO:0000256" key="7">
    <source>
        <dbReference type="ARBA" id="ARBA00023136"/>
    </source>
</evidence>
<dbReference type="PROSITE" id="PS52029">
    <property type="entry name" value="LD_TPASE"/>
    <property type="match status" value="1"/>
</dbReference>
<evidence type="ECO:0000256" key="6">
    <source>
        <dbReference type="ARBA" id="ARBA00022984"/>
    </source>
</evidence>
<evidence type="ECO:0000256" key="8">
    <source>
        <dbReference type="ARBA" id="ARBA00023139"/>
    </source>
</evidence>
<dbReference type="Pfam" id="PF03734">
    <property type="entry name" value="YkuD"/>
    <property type="match status" value="1"/>
</dbReference>
<dbReference type="EMBL" id="CP021121">
    <property type="protein sequence ID" value="ARQ72170.1"/>
    <property type="molecule type" value="Genomic_DNA"/>
</dbReference>
<keyword evidence="16" id="KW-1185">Reference proteome</keyword>
<dbReference type="InterPro" id="IPR005490">
    <property type="entry name" value="LD_TPept_cat_dom"/>
</dbReference>
<dbReference type="GO" id="GO:0005576">
    <property type="term" value="C:extracellular region"/>
    <property type="evidence" value="ECO:0007669"/>
    <property type="project" value="TreeGrafter"/>
</dbReference>
<dbReference type="Gene3D" id="2.40.440.10">
    <property type="entry name" value="L,D-transpeptidase catalytic domain-like"/>
    <property type="match status" value="1"/>
</dbReference>
<dbReference type="InterPro" id="IPR050979">
    <property type="entry name" value="LD-transpeptidase"/>
</dbReference>
<comment type="pathway">
    <text evidence="12">Glycan biosynthesis.</text>
</comment>
<keyword evidence="10" id="KW-0012">Acyltransferase</keyword>